<dbReference type="KEGG" id="fls:GLV81_09705"/>
<keyword evidence="1" id="KW-0812">Transmembrane</keyword>
<keyword evidence="1" id="KW-0472">Membrane</keyword>
<feature type="transmembrane region" description="Helical" evidence="1">
    <location>
        <begin position="101"/>
        <end position="121"/>
    </location>
</feature>
<organism evidence="2 3">
    <name type="scientific">Phnomibacter ginsenosidimutans</name>
    <dbReference type="NCBI Taxonomy" id="2676868"/>
    <lineage>
        <taxon>Bacteria</taxon>
        <taxon>Pseudomonadati</taxon>
        <taxon>Bacteroidota</taxon>
        <taxon>Chitinophagia</taxon>
        <taxon>Chitinophagales</taxon>
        <taxon>Chitinophagaceae</taxon>
        <taxon>Phnomibacter</taxon>
    </lineage>
</organism>
<proteinExistence type="predicted"/>
<dbReference type="Pfam" id="PF12725">
    <property type="entry name" value="DUF3810"/>
    <property type="match status" value="1"/>
</dbReference>
<gene>
    <name evidence="2" type="ORF">GLV81_09705</name>
</gene>
<dbReference type="EMBL" id="CP046566">
    <property type="protein sequence ID" value="QGW28334.1"/>
    <property type="molecule type" value="Genomic_DNA"/>
</dbReference>
<keyword evidence="1" id="KW-1133">Transmembrane helix</keyword>
<dbReference type="InterPro" id="IPR024294">
    <property type="entry name" value="DUF3810"/>
</dbReference>
<evidence type="ECO:0000256" key="1">
    <source>
        <dbReference type="SAM" id="Phobius"/>
    </source>
</evidence>
<keyword evidence="3" id="KW-1185">Reference proteome</keyword>
<evidence type="ECO:0000313" key="3">
    <source>
        <dbReference type="Proteomes" id="UP000426027"/>
    </source>
</evidence>
<sequence>MQQRFAIPPVVRQWIFPVVIVLLIWWLQQFPGIIETYYAQGIYPYIGATLRWLFGWLPFSVGDALIAVLFVFLLFTLVQTIRRKKQYAGKLGWLKHLVQQLLKWLLWIYILFECIWGVNYYRKGSAYLLQLQPDLYTTADVDTLLNTVNARLHSLSKDSIAIRQSLTQDRQQLNEMVTVAYVNASQQYSWLALEHSSLKPNLLGPLQSYTGYGGYLFPFTGEAQVNFHAPAFTLPFTVSHEVAHQLGFGSESEANLIGYLVGKQSTSALLQYSTYAEMHDYAVSDMWVRDSVLAKQRYKEVPYMLQLHRKEMRQWVMEHKHPAQQWLNWIYERYLWSNNQPQGLQSYNRVVAWLIAYGKKYGWHQL</sequence>
<feature type="transmembrane region" description="Helical" evidence="1">
    <location>
        <begin position="14"/>
        <end position="34"/>
    </location>
</feature>
<accession>A0A6I6G7Y9</accession>
<evidence type="ECO:0000313" key="2">
    <source>
        <dbReference type="EMBL" id="QGW28334.1"/>
    </source>
</evidence>
<name>A0A6I6G7Y9_9BACT</name>
<feature type="transmembrane region" description="Helical" evidence="1">
    <location>
        <begin position="54"/>
        <end position="80"/>
    </location>
</feature>
<dbReference type="Proteomes" id="UP000426027">
    <property type="component" value="Chromosome"/>
</dbReference>
<reference evidence="2 3" key="1">
    <citation type="submission" date="2019-11" db="EMBL/GenBank/DDBJ databases">
        <authorList>
            <person name="Im W.T."/>
        </authorList>
    </citation>
    <scope>NUCLEOTIDE SEQUENCE [LARGE SCALE GENOMIC DNA]</scope>
    <source>
        <strain evidence="2 3">SB-02</strain>
    </source>
</reference>
<dbReference type="AlphaFoldDB" id="A0A6I6G7Y9"/>
<protein>
    <submittedName>
        <fullName evidence="2">DUF3810 family protein</fullName>
    </submittedName>
</protein>
<dbReference type="RefSeq" id="WP_157478691.1">
    <property type="nucleotide sequence ID" value="NZ_CP046566.1"/>
</dbReference>